<dbReference type="Gene3D" id="1.10.510.10">
    <property type="entry name" value="Transferase(Phosphotransferase) domain 1"/>
    <property type="match status" value="1"/>
</dbReference>
<organism evidence="2 3">
    <name type="scientific">Staphylotrichum longicolle</name>
    <dbReference type="NCBI Taxonomy" id="669026"/>
    <lineage>
        <taxon>Eukaryota</taxon>
        <taxon>Fungi</taxon>
        <taxon>Dikarya</taxon>
        <taxon>Ascomycota</taxon>
        <taxon>Pezizomycotina</taxon>
        <taxon>Sordariomycetes</taxon>
        <taxon>Sordariomycetidae</taxon>
        <taxon>Sordariales</taxon>
        <taxon>Chaetomiaceae</taxon>
        <taxon>Staphylotrichum</taxon>
    </lineage>
</organism>
<evidence type="ECO:0000313" key="2">
    <source>
        <dbReference type="EMBL" id="KAG7284982.1"/>
    </source>
</evidence>
<dbReference type="GO" id="GO:0005524">
    <property type="term" value="F:ATP binding"/>
    <property type="evidence" value="ECO:0007669"/>
    <property type="project" value="InterPro"/>
</dbReference>
<gene>
    <name evidence="2" type="ORF">NEMBOFW57_009600</name>
</gene>
<dbReference type="SUPFAM" id="SSF56112">
    <property type="entry name" value="Protein kinase-like (PK-like)"/>
    <property type="match status" value="1"/>
</dbReference>
<dbReference type="PROSITE" id="PS50011">
    <property type="entry name" value="PROTEIN_KINASE_DOM"/>
    <property type="match status" value="1"/>
</dbReference>
<evidence type="ECO:0000313" key="3">
    <source>
        <dbReference type="Proteomes" id="UP001197093"/>
    </source>
</evidence>
<keyword evidence="3" id="KW-1185">Reference proteome</keyword>
<evidence type="ECO:0000259" key="1">
    <source>
        <dbReference type="PROSITE" id="PS50011"/>
    </source>
</evidence>
<dbReference type="Proteomes" id="UP001197093">
    <property type="component" value="Unassembled WGS sequence"/>
</dbReference>
<name>A0AAD4EPB5_9PEZI</name>
<sequence length="363" mass="40242">MSSPETPRPRWTGFRRLDDHGESLVLGFNHHNVHFSVVVASIDDAAGEALAPEDYYFDNSIEGKILIELSELSTYDSDKPWPKENQEASRRLEKHLADLAVDACLATMQQLAPYPKPAARTLQEALYPTSYALQIFTEGDKLACRTLHDYTGIAERHPAIPSERLRDMGLDLETTDRRVIKASDVILVRHLQNFAWKVTVDGEEMVCKTSLDIIEHAIAEELATYLKIRSAAGVELRVPKLKGLISSHLGIIGILLTHIPHKHHSLRTLLAGIKDGTVPPSEATPSLRQKWARQIRETVAGLHGLGILWRDVKTDNVLIDEGGDAVVLDFGGGNTVGWVDHEKYGTMEGEEQGMGKIMEVLGV</sequence>
<dbReference type="InterPro" id="IPR011009">
    <property type="entry name" value="Kinase-like_dom_sf"/>
</dbReference>
<reference evidence="2" key="1">
    <citation type="submission" date="2023-02" db="EMBL/GenBank/DDBJ databases">
        <authorList>
            <person name="Palmer J.M."/>
        </authorList>
    </citation>
    <scope>NUCLEOTIDE SEQUENCE</scope>
    <source>
        <strain evidence="2">FW57</strain>
    </source>
</reference>
<protein>
    <recommendedName>
        <fullName evidence="1">Protein kinase domain-containing protein</fullName>
    </recommendedName>
</protein>
<proteinExistence type="predicted"/>
<accession>A0AAD4EPB5</accession>
<dbReference type="GO" id="GO:0004672">
    <property type="term" value="F:protein kinase activity"/>
    <property type="evidence" value="ECO:0007669"/>
    <property type="project" value="InterPro"/>
</dbReference>
<dbReference type="AlphaFoldDB" id="A0AAD4EPB5"/>
<feature type="domain" description="Protein kinase" evidence="1">
    <location>
        <begin position="162"/>
        <end position="363"/>
    </location>
</feature>
<comment type="caution">
    <text evidence="2">The sequence shown here is derived from an EMBL/GenBank/DDBJ whole genome shotgun (WGS) entry which is preliminary data.</text>
</comment>
<dbReference type="InterPro" id="IPR000719">
    <property type="entry name" value="Prot_kinase_dom"/>
</dbReference>
<dbReference type="EMBL" id="JAHCVI010000005">
    <property type="protein sequence ID" value="KAG7284982.1"/>
    <property type="molecule type" value="Genomic_DNA"/>
</dbReference>